<dbReference type="EMBL" id="OX395141">
    <property type="protein sequence ID" value="CAI5795514.1"/>
    <property type="molecule type" value="Genomic_DNA"/>
</dbReference>
<sequence>MWCWEKTQSRGLFLLSTFEELIIIGRTSAYDTPDAYEALASQMEKVSNGPDNVTHNIIFQCDVHHHLPAMPFCIHISIQNNESTQI</sequence>
<accession>A0AA35LG31</accession>
<proteinExistence type="predicted"/>
<keyword evidence="3" id="KW-1185">Reference proteome</keyword>
<dbReference type="AlphaFoldDB" id="A0AA35LG31"/>
<reference evidence="2" key="1">
    <citation type="submission" date="2022-12" db="EMBL/GenBank/DDBJ databases">
        <authorList>
            <person name="Alioto T."/>
            <person name="Alioto T."/>
            <person name="Gomez Garrido J."/>
        </authorList>
    </citation>
    <scope>NUCLEOTIDE SEQUENCE</scope>
</reference>
<keyword evidence="1" id="KW-0732">Signal</keyword>
<organism evidence="2 3">
    <name type="scientific">Podarcis lilfordi</name>
    <name type="common">Lilford's wall lizard</name>
    <dbReference type="NCBI Taxonomy" id="74358"/>
    <lineage>
        <taxon>Eukaryota</taxon>
        <taxon>Metazoa</taxon>
        <taxon>Chordata</taxon>
        <taxon>Craniata</taxon>
        <taxon>Vertebrata</taxon>
        <taxon>Euteleostomi</taxon>
        <taxon>Lepidosauria</taxon>
        <taxon>Squamata</taxon>
        <taxon>Bifurcata</taxon>
        <taxon>Unidentata</taxon>
        <taxon>Episquamata</taxon>
        <taxon>Laterata</taxon>
        <taxon>Lacertibaenia</taxon>
        <taxon>Lacertidae</taxon>
        <taxon>Podarcis</taxon>
    </lineage>
</organism>
<protein>
    <submittedName>
        <fullName evidence="2">Uncharacterized protein</fullName>
    </submittedName>
</protein>
<dbReference type="Proteomes" id="UP001178461">
    <property type="component" value="Chromosome 15"/>
</dbReference>
<evidence type="ECO:0000256" key="1">
    <source>
        <dbReference type="SAM" id="SignalP"/>
    </source>
</evidence>
<evidence type="ECO:0000313" key="2">
    <source>
        <dbReference type="EMBL" id="CAI5795514.1"/>
    </source>
</evidence>
<name>A0AA35LG31_9SAUR</name>
<evidence type="ECO:0000313" key="3">
    <source>
        <dbReference type="Proteomes" id="UP001178461"/>
    </source>
</evidence>
<feature type="signal peptide" evidence="1">
    <location>
        <begin position="1"/>
        <end position="29"/>
    </location>
</feature>
<gene>
    <name evidence="2" type="ORF">PODLI_1B006910</name>
</gene>
<feature type="chain" id="PRO_5041213451" evidence="1">
    <location>
        <begin position="30"/>
        <end position="86"/>
    </location>
</feature>